<organism evidence="2 3">
    <name type="scientific">Cognaticolwellia beringensis</name>
    <dbReference type="NCBI Taxonomy" id="1967665"/>
    <lineage>
        <taxon>Bacteria</taxon>
        <taxon>Pseudomonadati</taxon>
        <taxon>Pseudomonadota</taxon>
        <taxon>Gammaproteobacteria</taxon>
        <taxon>Alteromonadales</taxon>
        <taxon>Colwelliaceae</taxon>
        <taxon>Cognaticolwellia</taxon>
    </lineage>
</organism>
<keyword evidence="3" id="KW-1185">Reference proteome</keyword>
<dbReference type="Proteomes" id="UP000202259">
    <property type="component" value="Chromosome"/>
</dbReference>
<dbReference type="PIRSF" id="PIRSF004923">
    <property type="entry name" value="RseC"/>
    <property type="match status" value="1"/>
</dbReference>
<dbReference type="InterPro" id="IPR007359">
    <property type="entry name" value="SigmaE_reg_RseC_MucC"/>
</dbReference>
<evidence type="ECO:0000313" key="2">
    <source>
        <dbReference type="EMBL" id="ASP48420.1"/>
    </source>
</evidence>
<dbReference type="Pfam" id="PF04246">
    <property type="entry name" value="RseC_MucC"/>
    <property type="match status" value="1"/>
</dbReference>
<keyword evidence="1" id="KW-0472">Membrane</keyword>
<feature type="transmembrane region" description="Helical" evidence="1">
    <location>
        <begin position="107"/>
        <end position="126"/>
    </location>
</feature>
<name>A0A222G9F0_9GAMM</name>
<accession>A0A222G9F0</accession>
<sequence length="158" mass="17136">MIEEQATVVAIDHDNVTVTSLIKSACGGCQQVDNCGSGQVAKAFPQKKLSLTLKSSLALELGDNVVLGLNESALLQSAWQVYLWPILGLLMASWLGQWLVINTILPHEIFAIIFGILGGFGGFTLAKRQQIKSATCAKLAPKIIRRENQNIMITEITD</sequence>
<dbReference type="EMBL" id="CP020465">
    <property type="protein sequence ID" value="ASP48420.1"/>
    <property type="molecule type" value="Genomic_DNA"/>
</dbReference>
<dbReference type="PANTHER" id="PTHR35867">
    <property type="entry name" value="PROTEIN RSEC"/>
    <property type="match status" value="1"/>
</dbReference>
<dbReference type="InterPro" id="IPR026268">
    <property type="entry name" value="RseC"/>
</dbReference>
<dbReference type="RefSeq" id="WP_081151804.1">
    <property type="nucleotide sequence ID" value="NZ_CP020465.1"/>
</dbReference>
<reference evidence="2 3" key="1">
    <citation type="submission" date="2017-08" db="EMBL/GenBank/DDBJ databases">
        <title>Complete genome of Colwellia sp. NB097-1, a psychrophile bacterium ioslated from Bering Sea.</title>
        <authorList>
            <person name="Chen X."/>
        </authorList>
    </citation>
    <scope>NUCLEOTIDE SEQUENCE [LARGE SCALE GENOMIC DNA]</scope>
    <source>
        <strain evidence="2 3">NB097-1</strain>
    </source>
</reference>
<evidence type="ECO:0000313" key="3">
    <source>
        <dbReference type="Proteomes" id="UP000202259"/>
    </source>
</evidence>
<dbReference type="KEGG" id="cber:B5D82_11960"/>
<dbReference type="OrthoDB" id="9795854at2"/>
<proteinExistence type="predicted"/>
<protein>
    <submittedName>
        <fullName evidence="2">Uncharacterized protein</fullName>
    </submittedName>
</protein>
<feature type="transmembrane region" description="Helical" evidence="1">
    <location>
        <begin position="81"/>
        <end position="101"/>
    </location>
</feature>
<keyword evidence="1" id="KW-1133">Transmembrane helix</keyword>
<dbReference type="AlphaFoldDB" id="A0A222G9F0"/>
<evidence type="ECO:0000256" key="1">
    <source>
        <dbReference type="SAM" id="Phobius"/>
    </source>
</evidence>
<dbReference type="PANTHER" id="PTHR35867:SF1">
    <property type="entry name" value="PROTEIN RSEC"/>
    <property type="match status" value="1"/>
</dbReference>
<gene>
    <name evidence="2" type="ORF">B5D82_11960</name>
</gene>
<keyword evidence="1" id="KW-0812">Transmembrane</keyword>